<dbReference type="Pfam" id="PF08241">
    <property type="entry name" value="Methyltransf_11"/>
    <property type="match status" value="1"/>
</dbReference>
<dbReference type="PANTHER" id="PTHR43591:SF24">
    <property type="entry name" value="2-METHOXY-6-POLYPRENYL-1,4-BENZOQUINOL METHYLASE, MITOCHONDRIAL"/>
    <property type="match status" value="1"/>
</dbReference>
<keyword evidence="2" id="KW-0489">Methyltransferase</keyword>
<dbReference type="RefSeq" id="WP_192818462.1">
    <property type="nucleotide sequence ID" value="NZ_CP062310.1"/>
</dbReference>
<evidence type="ECO:0000313" key="2">
    <source>
        <dbReference type="EMBL" id="QOJ78490.1"/>
    </source>
</evidence>
<dbReference type="Proteomes" id="UP000594121">
    <property type="component" value="Chromosome"/>
</dbReference>
<dbReference type="EMBL" id="CP062310">
    <property type="protein sequence ID" value="QOJ78490.1"/>
    <property type="molecule type" value="Genomic_DNA"/>
</dbReference>
<evidence type="ECO:0000259" key="1">
    <source>
        <dbReference type="Pfam" id="PF08241"/>
    </source>
</evidence>
<keyword evidence="3" id="KW-1185">Reference proteome</keyword>
<dbReference type="InParanoid" id="A0A7L9FFD4"/>
<proteinExistence type="predicted"/>
<dbReference type="SUPFAM" id="SSF53335">
    <property type="entry name" value="S-adenosyl-L-methionine-dependent methyltransferases"/>
    <property type="match status" value="1"/>
</dbReference>
<evidence type="ECO:0000313" key="3">
    <source>
        <dbReference type="Proteomes" id="UP000594121"/>
    </source>
</evidence>
<gene>
    <name evidence="2" type="ORF">IG193_06970</name>
</gene>
<dbReference type="Gene3D" id="3.40.50.150">
    <property type="entry name" value="Vaccinia Virus protein VP39"/>
    <property type="match status" value="1"/>
</dbReference>
<organism evidence="2 3">
    <name type="scientific">Infirmifilum lucidum</name>
    <dbReference type="NCBI Taxonomy" id="2776706"/>
    <lineage>
        <taxon>Archaea</taxon>
        <taxon>Thermoproteota</taxon>
        <taxon>Thermoprotei</taxon>
        <taxon>Thermofilales</taxon>
        <taxon>Thermofilaceae</taxon>
        <taxon>Infirmifilum</taxon>
    </lineage>
</organism>
<dbReference type="GO" id="GO:0008757">
    <property type="term" value="F:S-adenosylmethionine-dependent methyltransferase activity"/>
    <property type="evidence" value="ECO:0007669"/>
    <property type="project" value="InterPro"/>
</dbReference>
<dbReference type="InterPro" id="IPR013216">
    <property type="entry name" value="Methyltransf_11"/>
</dbReference>
<keyword evidence="2" id="KW-0808">Transferase</keyword>
<accession>A0A7L9FFD4</accession>
<feature type="domain" description="Methyltransferase type 11" evidence="1">
    <location>
        <begin position="55"/>
        <end position="140"/>
    </location>
</feature>
<dbReference type="GO" id="GO:0032259">
    <property type="term" value="P:methylation"/>
    <property type="evidence" value="ECO:0007669"/>
    <property type="project" value="UniProtKB-KW"/>
</dbReference>
<dbReference type="GeneID" id="59149624"/>
<dbReference type="AlphaFoldDB" id="A0A7L9FFD4"/>
<reference evidence="2 3" key="1">
    <citation type="submission" date="2020-10" db="EMBL/GenBank/DDBJ databases">
        <title>Thermofilum lucidum 3507LT sp. nov. a novel member of Thermofilaceae family isolated from Chile hot spring, and proposal of description order Thermofilales.</title>
        <authorList>
            <person name="Zayulina K.S."/>
            <person name="Elcheninov A.G."/>
            <person name="Toshchakov S.V."/>
            <person name="Kublanov I.V."/>
        </authorList>
    </citation>
    <scope>NUCLEOTIDE SEQUENCE [LARGE SCALE GENOMIC DNA]</scope>
    <source>
        <strain evidence="2 3">3507LT</strain>
    </source>
</reference>
<name>A0A7L9FFD4_9CREN</name>
<protein>
    <submittedName>
        <fullName evidence="2">Methyltransferase domain-containing protein</fullName>
    </submittedName>
</protein>
<dbReference type="InterPro" id="IPR029063">
    <property type="entry name" value="SAM-dependent_MTases_sf"/>
</dbReference>
<sequence>MGPSGLPLDLWLRVERTLGYLFNEAVYERANTAMSLGTHGALRRVVLGLVYGRVLDVGCGDGVYLTQLASRTEEVVCLDPLPARNHSALPNFHRVVAVAEYMPFRDKSFDFATAMFSFRDFMDKALGLFNMRRVSKRGVVILDLFSTSPYLRPAVTFYFGYIAPAMGFVASGGRRGRWELILPTLLLMPRADFFKRIGGVIIARRGLGLVSIVYLPVN</sequence>
<dbReference type="KEGG" id="thel:IG193_06970"/>
<dbReference type="PANTHER" id="PTHR43591">
    <property type="entry name" value="METHYLTRANSFERASE"/>
    <property type="match status" value="1"/>
</dbReference>
<dbReference type="CDD" id="cd02440">
    <property type="entry name" value="AdoMet_MTases"/>
    <property type="match status" value="1"/>
</dbReference>